<dbReference type="OrthoDB" id="5141876at2"/>
<comment type="function">
    <text evidence="4">Catalyzes the reversible epimerization of cellobiose to 4-O-beta-D-glucopyranosyl-D-mannose (Glc-Man).</text>
</comment>
<protein>
    <recommendedName>
        <fullName evidence="4">Cellobiose 2-epimerase</fullName>
        <shortName evidence="4">CE</shortName>
        <ecNumber evidence="4">5.1.3.11</ecNumber>
    </recommendedName>
</protein>
<dbReference type="PANTHER" id="PTHR15108">
    <property type="entry name" value="N-ACYLGLUCOSAMINE-2-EPIMERASE"/>
    <property type="match status" value="1"/>
</dbReference>
<comment type="catalytic activity">
    <reaction evidence="1 4">
        <text>D-cellobiose = beta-D-glucosyl-(1-&gt;4)-D-mannopyranose</text>
        <dbReference type="Rhea" id="RHEA:23384"/>
        <dbReference type="ChEBI" id="CHEBI:17057"/>
        <dbReference type="ChEBI" id="CHEBI:47931"/>
        <dbReference type="EC" id="5.1.3.11"/>
    </reaction>
</comment>
<keyword evidence="3 4" id="KW-0413">Isomerase</keyword>
<sequence length="410" mass="47589">MHKHEETEVERKLKSYRQEAEAELENILAFWMQYALDEEQGGFVGKMDNKGNNVQDAPKGGVLNARILWSFSAAYHHTKKEEYLKMADRAYDYLMQHFWDETYGGTYWSVDAKGKPLSTRKQIYALAFVIYGLSEYHMATQNQKALESARALFYWIEKHSFDPEQGGYFEAFSREGDLLEDLRLSEKDRNDPKTMNTHLHILEAYANLYRVWPDQHLGLQLEALLEVFLQHIVEKDGHMKLFLTKDWKPTADLVSFGHDIEASWLLQEAAEVLGKKELTDKVKAVAVAMAKATATALQSDGSLYHELNRDGNHYDKHREWWVSAEAMVGFLNAYEVTNDTVYLGHSWNAWQFSKAHLLDKAQGEWFWGVNDDYSLMEAEDKIGFWKCPYHNTRACLEVVHRCDKLAGNMY</sequence>
<keyword evidence="6" id="KW-1185">Reference proteome</keyword>
<reference evidence="6" key="1">
    <citation type="submission" date="2018-08" db="EMBL/GenBank/DDBJ databases">
        <authorList>
            <person name="Liu Z.-W."/>
            <person name="Du Z.-J."/>
        </authorList>
    </citation>
    <scope>NUCLEOTIDE SEQUENCE [LARGE SCALE GENOMIC DNA]</scope>
    <source>
        <strain evidence="6">H4X</strain>
    </source>
</reference>
<accession>A0A3D8LC22</accession>
<dbReference type="Pfam" id="PF07221">
    <property type="entry name" value="GlcNAc_2-epim"/>
    <property type="match status" value="1"/>
</dbReference>
<evidence type="ECO:0000313" key="6">
    <source>
        <dbReference type="Proteomes" id="UP000256708"/>
    </source>
</evidence>
<gene>
    <name evidence="5" type="ORF">DXT99_11945</name>
</gene>
<dbReference type="InterPro" id="IPR012341">
    <property type="entry name" value="6hp_glycosidase-like_sf"/>
</dbReference>
<dbReference type="EC" id="5.1.3.11" evidence="4"/>
<dbReference type="InterPro" id="IPR028584">
    <property type="entry name" value="Cellobiose_2_epim"/>
</dbReference>
<dbReference type="RefSeq" id="WP_115565781.1">
    <property type="nucleotide sequence ID" value="NZ_QRGR01000011.1"/>
</dbReference>
<evidence type="ECO:0000313" key="5">
    <source>
        <dbReference type="EMBL" id="RDV14989.1"/>
    </source>
</evidence>
<dbReference type="HAMAP" id="MF_00929">
    <property type="entry name" value="Cellobiose_2_epim"/>
    <property type="match status" value="1"/>
</dbReference>
<comment type="caution">
    <text evidence="5">The sequence shown here is derived from an EMBL/GenBank/DDBJ whole genome shotgun (WGS) entry which is preliminary data.</text>
</comment>
<dbReference type="Gene3D" id="1.50.10.10">
    <property type="match status" value="1"/>
</dbReference>
<dbReference type="GO" id="GO:0005975">
    <property type="term" value="P:carbohydrate metabolic process"/>
    <property type="evidence" value="ECO:0007669"/>
    <property type="project" value="InterPro"/>
</dbReference>
<comment type="similarity">
    <text evidence="2">Belongs to the N-acylglucosamine 2-epimerase family.</text>
</comment>
<name>A0A3D8LC22_9BACT</name>
<dbReference type="InterPro" id="IPR010819">
    <property type="entry name" value="AGE/CE"/>
</dbReference>
<evidence type="ECO:0000256" key="1">
    <source>
        <dbReference type="ARBA" id="ARBA00001470"/>
    </source>
</evidence>
<dbReference type="AlphaFoldDB" id="A0A3D8LC22"/>
<proteinExistence type="inferred from homology"/>
<dbReference type="EMBL" id="QRGR01000011">
    <property type="protein sequence ID" value="RDV14989.1"/>
    <property type="molecule type" value="Genomic_DNA"/>
</dbReference>
<evidence type="ECO:0000256" key="3">
    <source>
        <dbReference type="ARBA" id="ARBA00023235"/>
    </source>
</evidence>
<dbReference type="InterPro" id="IPR008928">
    <property type="entry name" value="6-hairpin_glycosidase_sf"/>
</dbReference>
<evidence type="ECO:0000256" key="2">
    <source>
        <dbReference type="ARBA" id="ARBA00008558"/>
    </source>
</evidence>
<organism evidence="5 6">
    <name type="scientific">Pontibacter diazotrophicus</name>
    <dbReference type="NCBI Taxonomy" id="1400979"/>
    <lineage>
        <taxon>Bacteria</taxon>
        <taxon>Pseudomonadati</taxon>
        <taxon>Bacteroidota</taxon>
        <taxon>Cytophagia</taxon>
        <taxon>Cytophagales</taxon>
        <taxon>Hymenobacteraceae</taxon>
        <taxon>Pontibacter</taxon>
    </lineage>
</organism>
<evidence type="ECO:0000256" key="4">
    <source>
        <dbReference type="HAMAP-Rule" id="MF_00929"/>
    </source>
</evidence>
<comment type="similarity">
    <text evidence="4">Belongs to the cellobiose 2-epimerase family.</text>
</comment>
<dbReference type="SUPFAM" id="SSF48208">
    <property type="entry name" value="Six-hairpin glycosidases"/>
    <property type="match status" value="1"/>
</dbReference>
<dbReference type="GO" id="GO:0047736">
    <property type="term" value="F:cellobiose epimerase activity"/>
    <property type="evidence" value="ECO:0007669"/>
    <property type="project" value="UniProtKB-UniRule"/>
</dbReference>
<dbReference type="Proteomes" id="UP000256708">
    <property type="component" value="Unassembled WGS sequence"/>
</dbReference>